<proteinExistence type="predicted"/>
<reference evidence="3" key="1">
    <citation type="submission" date="2022-06" db="EMBL/GenBank/DDBJ databases">
        <title>Aeoliella straminimaris, a novel planctomycete from sediments.</title>
        <authorList>
            <person name="Vitorino I.R."/>
            <person name="Lage O.M."/>
        </authorList>
    </citation>
    <scope>NUCLEOTIDE SEQUENCE</scope>
    <source>
        <strain evidence="3">ICT_H6.2</strain>
    </source>
</reference>
<gene>
    <name evidence="3" type="ORF">NG895_28920</name>
</gene>
<dbReference type="PROSITE" id="PS00018">
    <property type="entry name" value="EF_HAND_1"/>
    <property type="match status" value="1"/>
</dbReference>
<dbReference type="Pfam" id="PF08757">
    <property type="entry name" value="CotH"/>
    <property type="match status" value="1"/>
</dbReference>
<accession>A0A9X2FJ74</accession>
<evidence type="ECO:0000313" key="4">
    <source>
        <dbReference type="Proteomes" id="UP001155241"/>
    </source>
</evidence>
<dbReference type="Gene3D" id="2.60.40.1260">
    <property type="entry name" value="Lamin Tail domain"/>
    <property type="match status" value="1"/>
</dbReference>
<comment type="caution">
    <text evidence="3">The sequence shown here is derived from an EMBL/GenBank/DDBJ whole genome shotgun (WGS) entry which is preliminary data.</text>
</comment>
<dbReference type="Proteomes" id="UP001155241">
    <property type="component" value="Unassembled WGS sequence"/>
</dbReference>
<dbReference type="InterPro" id="IPR036415">
    <property type="entry name" value="Lamin_tail_dom_sf"/>
</dbReference>
<evidence type="ECO:0000313" key="3">
    <source>
        <dbReference type="EMBL" id="MCO6047946.1"/>
    </source>
</evidence>
<dbReference type="PANTHER" id="PTHR40050:SF1">
    <property type="entry name" value="INNER SPORE COAT PROTEIN H"/>
    <property type="match status" value="1"/>
</dbReference>
<dbReference type="InterPro" id="IPR018247">
    <property type="entry name" value="EF_Hand_1_Ca_BS"/>
</dbReference>
<dbReference type="Gene3D" id="1.10.1330.10">
    <property type="entry name" value="Dockerin domain"/>
    <property type="match status" value="1"/>
</dbReference>
<name>A0A9X2FJ74_9BACT</name>
<feature type="domain" description="LTD" evidence="2">
    <location>
        <begin position="24"/>
        <end position="138"/>
    </location>
</feature>
<sequence>MHRKNYSRRNPPVRRLGNGVEALEPRHLLAVVINEIHYDPDVNTEQVEFLELLNQGESAVDLSNWRIDEAVDYTFPIGASIAAGGYLVVTQNASDFQAKFGFSPFGEWETGDKLSNDGERIELLDATNTLVDVVSYKPGFPWPTTGEYGSSLELINPSLDNDLAGSWRSSGLSSNPNAGQDLISSGSSWRYRKGLVENPPSEPGTAGEDWRLTDFVEVNDSVAWQSGVTTIGYGDGDDATVLGDMRNSYSTIYARQTFEVSGEVPDTLQLRAYVDDGAIIYLNGVEVSRLHVTAGDKNYNSVSGTSHEAEWETELLTGVSQYLVLGENTLAVHIINGTISSSDLSFNLQLSVPDGTIALPSPGAQNSVWSTNSAPQMRQLKQSVLQPQSGEDVVISIKATDPDGVQDVTLEYQLVDPGSYVRLTDAAYGANWTTLVMTDDGLGGDELAGDDTYSVTLPGSLQMHRRLVRYRITASDTLGASIRGPYADDPQPNFAYFVYDGVPDYEASLRPGVEPTVTYSGDKLDDIATYHLLANSTDVFNSQYNGQYNEVLFRGTLIYDGEVYDHVEFRNRGVASTYRVGKNKWKIEFLQGHHFQAYDNYGQPYKELWDEINILPGTNPWWRNDVSTEGTVLYEPAAFKLYDLAGAPAPLTNYFNFRVIDGASETGSDQYGGDFWGLYIGIEQPDGSFLDERGLEDGNMYNMHGGVFGATNQRHQGSESPTDRSDLSAFLAGIDGGYETLAWWEANLNWDVYFAWNIINHVVNNSDIRANENVNYYRNQVTGQWYVIPWDLDLTFEDAPHWGNPVTNRENIRTLLEDHPVAKLAYDNRLREVTDLLLDSGDAAKVVEELANVLTLSSDDLTIVEANQAMWDYHPRKIKKGIWYENFNPSLLESKTFDGLVDYMQDFASPGGYGYNLLQTQGSDANIPNTPSITYAGVPGYGIDQLVFETTSFSDPQGAGTFANMEWRIAEVLNSSVANFDQGQPYVYEIEGSWESGELSTFDSQLQVPADAIAAGQTYRARVRMQDDTGNWSHWSDPIEFLAGPPTLAPSLAITELHYHPADAGLPDESDLEFIELLNTGEVAIDLSGVQIADFTSEPYIFADDLMLGPGEYLVVARSPEELQSYYGTSVNIAAEGFGDANLSNSGETISLLTASGATFLSFTYDDSAPWPSAADGDGPSLEIVDPWGDPSDPANWRASALIGGSPGAAGLAMPELPGDYDGNGIVETADYGVWRSYFGRSLFTAGAGADGNADGLIDLADYTIWRNHLGASIPAQQEAPSTALSSPSAESPISAATSDAAFALYESPEANSSKQQTSSTSSEASEATSPPGPELLLLASSEDGDSLSPSSGHHHSEPDSNEEVAQTLAIEWCRLTSL</sequence>
<dbReference type="Gene3D" id="2.60.40.10">
    <property type="entry name" value="Immunoglobulins"/>
    <property type="match status" value="1"/>
</dbReference>
<dbReference type="SUPFAM" id="SSF74853">
    <property type="entry name" value="Lamin A/C globular tail domain"/>
    <property type="match status" value="2"/>
</dbReference>
<dbReference type="Gene3D" id="2.60.120.260">
    <property type="entry name" value="Galactose-binding domain-like"/>
    <property type="match status" value="1"/>
</dbReference>
<dbReference type="PROSITE" id="PS51841">
    <property type="entry name" value="LTD"/>
    <property type="match status" value="2"/>
</dbReference>
<protein>
    <submittedName>
        <fullName evidence="3">Lamin tail domain-containing protein</fullName>
    </submittedName>
</protein>
<dbReference type="SUPFAM" id="SSF63446">
    <property type="entry name" value="Type I dockerin domain"/>
    <property type="match status" value="1"/>
</dbReference>
<organism evidence="3 4">
    <name type="scientific">Aeoliella straminimaris</name>
    <dbReference type="NCBI Taxonomy" id="2954799"/>
    <lineage>
        <taxon>Bacteria</taxon>
        <taxon>Pseudomonadati</taxon>
        <taxon>Planctomycetota</taxon>
        <taxon>Planctomycetia</taxon>
        <taxon>Pirellulales</taxon>
        <taxon>Lacipirellulaceae</taxon>
        <taxon>Aeoliella</taxon>
    </lineage>
</organism>
<dbReference type="Pfam" id="PF00932">
    <property type="entry name" value="LTD"/>
    <property type="match status" value="2"/>
</dbReference>
<dbReference type="InterPro" id="IPR013783">
    <property type="entry name" value="Ig-like_fold"/>
</dbReference>
<keyword evidence="4" id="KW-1185">Reference proteome</keyword>
<dbReference type="EMBL" id="JAMXLR010000092">
    <property type="protein sequence ID" value="MCO6047946.1"/>
    <property type="molecule type" value="Genomic_DNA"/>
</dbReference>
<dbReference type="InterPro" id="IPR014867">
    <property type="entry name" value="Spore_coat_CotH_CotH2/3/7"/>
</dbReference>
<dbReference type="PANTHER" id="PTHR40050">
    <property type="entry name" value="INNER SPORE COAT PROTEIN H"/>
    <property type="match status" value="1"/>
</dbReference>
<dbReference type="InterPro" id="IPR036439">
    <property type="entry name" value="Dockerin_dom_sf"/>
</dbReference>
<evidence type="ECO:0000259" key="2">
    <source>
        <dbReference type="PROSITE" id="PS51841"/>
    </source>
</evidence>
<dbReference type="InterPro" id="IPR001322">
    <property type="entry name" value="Lamin_tail_dom"/>
</dbReference>
<feature type="region of interest" description="Disordered" evidence="1">
    <location>
        <begin position="1309"/>
        <end position="1366"/>
    </location>
</feature>
<dbReference type="GO" id="GO:0000272">
    <property type="term" value="P:polysaccharide catabolic process"/>
    <property type="evidence" value="ECO:0007669"/>
    <property type="project" value="InterPro"/>
</dbReference>
<evidence type="ECO:0000256" key="1">
    <source>
        <dbReference type="SAM" id="MobiDB-lite"/>
    </source>
</evidence>
<feature type="compositionally biased region" description="Low complexity" evidence="1">
    <location>
        <begin position="1313"/>
        <end position="1330"/>
    </location>
</feature>
<feature type="domain" description="LTD" evidence="2">
    <location>
        <begin position="1044"/>
        <end position="1167"/>
    </location>
</feature>
<dbReference type="RefSeq" id="WP_252856052.1">
    <property type="nucleotide sequence ID" value="NZ_JAMXLR010000092.1"/>
</dbReference>